<evidence type="ECO:0000256" key="1">
    <source>
        <dbReference type="SAM" id="MobiDB-lite"/>
    </source>
</evidence>
<sequence>MGKKDQKRKPQGAVVVASHKPLPQGKPWSEVLDEAIERQFPNVRANTYLSTKGYNTTIAMKDVDERLMPRQHRVISAFIAGFMACERSY</sequence>
<feature type="region of interest" description="Disordered" evidence="1">
    <location>
        <begin position="1"/>
        <end position="21"/>
    </location>
</feature>
<evidence type="ECO:0000313" key="3">
    <source>
        <dbReference type="Proteomes" id="UP000509379"/>
    </source>
</evidence>
<feature type="compositionally biased region" description="Basic residues" evidence="1">
    <location>
        <begin position="1"/>
        <end position="10"/>
    </location>
</feature>
<dbReference type="Proteomes" id="UP000509379">
    <property type="component" value="Segment"/>
</dbReference>
<gene>
    <name evidence="2" type="ORF">AXL3_49</name>
</gene>
<name>A0A7D4XKN1_9CAUD</name>
<dbReference type="EMBL" id="MT536174">
    <property type="protein sequence ID" value="QKW95612.1"/>
    <property type="molecule type" value="Genomic_DNA"/>
</dbReference>
<protein>
    <submittedName>
        <fullName evidence="2">Uncharacterized protein</fullName>
    </submittedName>
</protein>
<proteinExistence type="predicted"/>
<reference evidence="2" key="1">
    <citation type="submission" date="2020-05" db="EMBL/GenBank/DDBJ databases">
        <title>Isolation and characterization of the novel bacteriophage AXL3 against Stenotrophomonas maltophilia.</title>
        <authorList>
            <person name="McCutcheon J.G."/>
            <person name="Lin A."/>
            <person name="Dennis J."/>
        </authorList>
    </citation>
    <scope>NUCLEOTIDE SEQUENCE [LARGE SCALE GENOMIC DNA]</scope>
</reference>
<keyword evidence="3" id="KW-1185">Reference proteome</keyword>
<evidence type="ECO:0000313" key="2">
    <source>
        <dbReference type="EMBL" id="QKW95612.1"/>
    </source>
</evidence>
<organism evidence="2 3">
    <name type="scientific">Stenotrophomonas phage vB_SmaS-AXL_3</name>
    <dbReference type="NCBI Taxonomy" id="2740427"/>
    <lineage>
        <taxon>Viruses</taxon>
        <taxon>Duplodnaviria</taxon>
        <taxon>Heunggongvirae</taxon>
        <taxon>Uroviricota</taxon>
        <taxon>Caudoviricetes</taxon>
        <taxon>Axeltriavirus</taxon>
        <taxon>Axeltriavirus AXL3</taxon>
    </lineage>
</organism>
<accession>A0A7D4XKN1</accession>